<feature type="compositionally biased region" description="Low complexity" evidence="1">
    <location>
        <begin position="313"/>
        <end position="324"/>
    </location>
</feature>
<name>A0ABX7PAH1_9BACT</name>
<dbReference type="InterPro" id="IPR011990">
    <property type="entry name" value="TPR-like_helical_dom_sf"/>
</dbReference>
<dbReference type="SMART" id="SM00028">
    <property type="entry name" value="TPR"/>
    <property type="match status" value="7"/>
</dbReference>
<evidence type="ECO:0000259" key="3">
    <source>
        <dbReference type="Pfam" id="PF13717"/>
    </source>
</evidence>
<dbReference type="Proteomes" id="UP000662747">
    <property type="component" value="Chromosome"/>
</dbReference>
<feature type="compositionally biased region" description="Pro residues" evidence="1">
    <location>
        <begin position="51"/>
        <end position="65"/>
    </location>
</feature>
<feature type="region of interest" description="Disordered" evidence="1">
    <location>
        <begin position="250"/>
        <end position="362"/>
    </location>
</feature>
<keyword evidence="5" id="KW-1185">Reference proteome</keyword>
<feature type="compositionally biased region" description="Low complexity" evidence="1">
    <location>
        <begin position="253"/>
        <end position="271"/>
    </location>
</feature>
<dbReference type="PANTHER" id="PTHR12558:SF13">
    <property type="entry name" value="CELL DIVISION CYCLE PROTEIN 27 HOMOLOG"/>
    <property type="match status" value="1"/>
</dbReference>
<dbReference type="InterPro" id="IPR019734">
    <property type="entry name" value="TPR_rpt"/>
</dbReference>
<feature type="transmembrane region" description="Helical" evidence="2">
    <location>
        <begin position="382"/>
        <end position="402"/>
    </location>
</feature>
<feature type="compositionally biased region" description="Low complexity" evidence="1">
    <location>
        <begin position="112"/>
        <end position="127"/>
    </location>
</feature>
<proteinExistence type="predicted"/>
<keyword evidence="2" id="KW-0812">Transmembrane</keyword>
<dbReference type="RefSeq" id="WP_206728963.1">
    <property type="nucleotide sequence ID" value="NZ_CP071090.1"/>
</dbReference>
<dbReference type="InterPro" id="IPR011723">
    <property type="entry name" value="Znf/thioredoxin_put"/>
</dbReference>
<dbReference type="NCBIfam" id="TIGR02098">
    <property type="entry name" value="MJ0042_CXXC"/>
    <property type="match status" value="1"/>
</dbReference>
<dbReference type="Gene3D" id="1.25.40.10">
    <property type="entry name" value="Tetratricopeptide repeat domain"/>
    <property type="match status" value="3"/>
</dbReference>
<accession>A0ABX7PAH1</accession>
<keyword evidence="2" id="KW-0472">Membrane</keyword>
<feature type="domain" description="Zinc finger/thioredoxin putative" evidence="3">
    <location>
        <begin position="1"/>
        <end position="33"/>
    </location>
</feature>
<gene>
    <name evidence="4" type="ORF">JY651_22130</name>
</gene>
<feature type="compositionally biased region" description="Low complexity" evidence="1">
    <location>
        <begin position="91"/>
        <end position="100"/>
    </location>
</feature>
<organism evidence="4 5">
    <name type="scientific">Pyxidicoccus parkwayensis</name>
    <dbReference type="NCBI Taxonomy" id="2813578"/>
    <lineage>
        <taxon>Bacteria</taxon>
        <taxon>Pseudomonadati</taxon>
        <taxon>Myxococcota</taxon>
        <taxon>Myxococcia</taxon>
        <taxon>Myxococcales</taxon>
        <taxon>Cystobacterineae</taxon>
        <taxon>Myxococcaceae</taxon>
        <taxon>Pyxidicoccus</taxon>
    </lineage>
</organism>
<evidence type="ECO:0000256" key="1">
    <source>
        <dbReference type="SAM" id="MobiDB-lite"/>
    </source>
</evidence>
<dbReference type="EMBL" id="CP071090">
    <property type="protein sequence ID" value="QSQ27442.1"/>
    <property type="molecule type" value="Genomic_DNA"/>
</dbReference>
<dbReference type="SUPFAM" id="SSF48452">
    <property type="entry name" value="TPR-like"/>
    <property type="match status" value="2"/>
</dbReference>
<keyword evidence="2" id="KW-1133">Transmembrane helix</keyword>
<feature type="compositionally biased region" description="Low complexity" evidence="1">
    <location>
        <begin position="194"/>
        <end position="225"/>
    </location>
</feature>
<dbReference type="PANTHER" id="PTHR12558">
    <property type="entry name" value="CELL DIVISION CYCLE 16,23,27"/>
    <property type="match status" value="1"/>
</dbReference>
<evidence type="ECO:0000256" key="2">
    <source>
        <dbReference type="SAM" id="Phobius"/>
    </source>
</evidence>
<dbReference type="Pfam" id="PF13717">
    <property type="entry name" value="Zn_ribbon_4"/>
    <property type="match status" value="1"/>
</dbReference>
<evidence type="ECO:0000313" key="5">
    <source>
        <dbReference type="Proteomes" id="UP000662747"/>
    </source>
</evidence>
<evidence type="ECO:0000313" key="4">
    <source>
        <dbReference type="EMBL" id="QSQ27442.1"/>
    </source>
</evidence>
<protein>
    <submittedName>
        <fullName evidence="4">Zinc-ribbon domain-containing protein</fullName>
    </submittedName>
</protein>
<reference evidence="4 5" key="1">
    <citation type="submission" date="2021-02" db="EMBL/GenBank/DDBJ databases">
        <title>De Novo genome assembly of isolated myxobacteria.</title>
        <authorList>
            <person name="Stevens D.C."/>
        </authorList>
    </citation>
    <scope>NUCLEOTIDE SEQUENCE [LARGE SCALE GENOMIC DNA]</scope>
    <source>
        <strain evidence="5">SCPEA02</strain>
    </source>
</reference>
<sequence length="1023" mass="107216">MRIVCQKCAAAYAIDDRLITAKGVRAQCPRCRHLQLVRRDSTAAPAAGAPAPTPQPAAPATPSPAAPEAAPSAPPPDDLFGDFGSPPPGASPSSAAAAAPRPAPQAPNRPVQAGPRPAQAAPAARPAQGGGSDLFGDFGSMPAPGPASAPPVDPFGAPGVAAPDAGAAGGDPLLDFLGPPPSAPSVPIARIPTAPGGVPMSVAPPGGAAAPRTAAPAGAPRPATVGCRSCGKPLTDSFDQALGICDDCRQRQPASAGAAPASAPTPAPTASEGMDFLPPLTTLEAGSAAASPVPPEPQPGSRASAAPALGAEPRSNSSPRIPISTDIIPDMGPEPRSGPRPAAPSLGAEPRSGARNSGISSVRTGTAQIQAVGGGSGRGRGVLVGALAVLLIGGGAGAWFLYSRHQEDVRRSAQPPAPPPVPEAVQAALSRWKLKYLEELTDDATSAGKLAEGQQQLARDERFAYAQAEASFQQALLLDPQSDDAIIGYAQALTLGRGAGMDDATFQEARSLVEAAQARSGHTPPLLLANANLMLTRSREPERMEQARKLAEELLAQPKATDAQKAEAHLVLGRAYLSTSRELARTHFDEAQKLAPDLKRVAYFRALAHESSGEYSLALETLRKRLAAKPDDWDSLAATSRIYQEVGEPGEARKLYEARVKAAPTELRALLPLAVLRYQSEDNPGAAVRELRALLKNRSRYESPEVAEVLVHLASAQRAANDADGAAKSAEEALQLVKGLPEAHLQVFLVALGRRDATRAREHFAGFQGRMDDAALEKVLEGRLLLLEKKPAEAVERFQEAVRLDSRRLDAQLLAGVASASAKRRDDAFRALNPALQSDPMRLAPRPVATRFWLRPRETLEGMEGAILALAEGPEDPSPLLYEGLLRFHQDALEAAERHFRSVLEVDTNNAGALAYRSLIALRRGNASEAKSLATRAVEGGRQQAIAHLSLGMALAESRQVEPAKRSLRDALQLAPGLLSAQARLAELEAPQRRDVARDTLVRVVGLDPSYLPAKRMLYQLER</sequence>
<feature type="region of interest" description="Disordered" evidence="1">
    <location>
        <begin position="42"/>
        <end position="225"/>
    </location>
</feature>
<feature type="compositionally biased region" description="Pro residues" evidence="1">
    <location>
        <begin position="143"/>
        <end position="153"/>
    </location>
</feature>
<feature type="compositionally biased region" description="Low complexity" evidence="1">
    <location>
        <begin position="154"/>
        <end position="177"/>
    </location>
</feature>